<evidence type="ECO:0000259" key="2">
    <source>
        <dbReference type="Pfam" id="PF12728"/>
    </source>
</evidence>
<dbReference type="AlphaFoldDB" id="A0A8J3CE01"/>
<feature type="region of interest" description="Disordered" evidence="1">
    <location>
        <begin position="1"/>
        <end position="20"/>
    </location>
</feature>
<dbReference type="NCBIfam" id="TIGR01764">
    <property type="entry name" value="excise"/>
    <property type="match status" value="1"/>
</dbReference>
<reference evidence="3" key="2">
    <citation type="submission" date="2020-09" db="EMBL/GenBank/DDBJ databases">
        <authorList>
            <person name="Sun Q."/>
            <person name="Zhou Y."/>
        </authorList>
    </citation>
    <scope>NUCLEOTIDE SEQUENCE</scope>
    <source>
        <strain evidence="3">CGMCC 4.5737</strain>
    </source>
</reference>
<protein>
    <recommendedName>
        <fullName evidence="2">Helix-turn-helix domain-containing protein</fullName>
    </recommendedName>
</protein>
<proteinExistence type="predicted"/>
<dbReference type="InterPro" id="IPR041657">
    <property type="entry name" value="HTH_17"/>
</dbReference>
<name>A0A8J3CE01_9PSEU</name>
<sequence length="79" mass="9003">MTTPTQPTPQPFGPGEWEGHMGTYLTPDELVAYLKLPSKQTVYQWRTRGYGPPGVKVGKHVRFRLEDVDKWMEEQKGAA</sequence>
<dbReference type="GO" id="GO:0003677">
    <property type="term" value="F:DNA binding"/>
    <property type="evidence" value="ECO:0007669"/>
    <property type="project" value="InterPro"/>
</dbReference>
<feature type="domain" description="Helix-turn-helix" evidence="2">
    <location>
        <begin position="24"/>
        <end position="75"/>
    </location>
</feature>
<reference evidence="3" key="1">
    <citation type="journal article" date="2014" name="Int. J. Syst. Evol. Microbiol.">
        <title>Complete genome sequence of Corynebacterium casei LMG S-19264T (=DSM 44701T), isolated from a smear-ripened cheese.</title>
        <authorList>
            <consortium name="US DOE Joint Genome Institute (JGI-PGF)"/>
            <person name="Walter F."/>
            <person name="Albersmeier A."/>
            <person name="Kalinowski J."/>
            <person name="Ruckert C."/>
        </authorList>
    </citation>
    <scope>NUCLEOTIDE SEQUENCE</scope>
    <source>
        <strain evidence="3">CGMCC 4.5737</strain>
    </source>
</reference>
<evidence type="ECO:0000313" key="3">
    <source>
        <dbReference type="EMBL" id="GGM79853.1"/>
    </source>
</evidence>
<dbReference type="EMBL" id="BMMK01000045">
    <property type="protein sequence ID" value="GGM79853.1"/>
    <property type="molecule type" value="Genomic_DNA"/>
</dbReference>
<evidence type="ECO:0000313" key="4">
    <source>
        <dbReference type="Proteomes" id="UP000637578"/>
    </source>
</evidence>
<dbReference type="Gene3D" id="1.10.10.10">
    <property type="entry name" value="Winged helix-like DNA-binding domain superfamily/Winged helix DNA-binding domain"/>
    <property type="match status" value="1"/>
</dbReference>
<dbReference type="SUPFAM" id="SSF46955">
    <property type="entry name" value="Putative DNA-binding domain"/>
    <property type="match status" value="1"/>
</dbReference>
<gene>
    <name evidence="3" type="ORF">GCM10012275_58070</name>
</gene>
<feature type="compositionally biased region" description="Pro residues" evidence="1">
    <location>
        <begin position="1"/>
        <end position="12"/>
    </location>
</feature>
<dbReference type="Proteomes" id="UP000637578">
    <property type="component" value="Unassembled WGS sequence"/>
</dbReference>
<dbReference type="InterPro" id="IPR010093">
    <property type="entry name" value="SinI_DNA-bd"/>
</dbReference>
<dbReference type="InterPro" id="IPR036388">
    <property type="entry name" value="WH-like_DNA-bd_sf"/>
</dbReference>
<dbReference type="InterPro" id="IPR009061">
    <property type="entry name" value="DNA-bd_dom_put_sf"/>
</dbReference>
<evidence type="ECO:0000256" key="1">
    <source>
        <dbReference type="SAM" id="MobiDB-lite"/>
    </source>
</evidence>
<dbReference type="Pfam" id="PF12728">
    <property type="entry name" value="HTH_17"/>
    <property type="match status" value="1"/>
</dbReference>
<keyword evidence="4" id="KW-1185">Reference proteome</keyword>
<accession>A0A8J3CE01</accession>
<organism evidence="3 4">
    <name type="scientific">Longimycelium tulufanense</name>
    <dbReference type="NCBI Taxonomy" id="907463"/>
    <lineage>
        <taxon>Bacteria</taxon>
        <taxon>Bacillati</taxon>
        <taxon>Actinomycetota</taxon>
        <taxon>Actinomycetes</taxon>
        <taxon>Pseudonocardiales</taxon>
        <taxon>Pseudonocardiaceae</taxon>
        <taxon>Longimycelium</taxon>
    </lineage>
</organism>
<comment type="caution">
    <text evidence="3">The sequence shown here is derived from an EMBL/GenBank/DDBJ whole genome shotgun (WGS) entry which is preliminary data.</text>
</comment>